<proteinExistence type="predicted"/>
<organism evidence="1">
    <name type="scientific">Anguilla anguilla</name>
    <name type="common">European freshwater eel</name>
    <name type="synonym">Muraena anguilla</name>
    <dbReference type="NCBI Taxonomy" id="7936"/>
    <lineage>
        <taxon>Eukaryota</taxon>
        <taxon>Metazoa</taxon>
        <taxon>Chordata</taxon>
        <taxon>Craniata</taxon>
        <taxon>Vertebrata</taxon>
        <taxon>Euteleostomi</taxon>
        <taxon>Actinopterygii</taxon>
        <taxon>Neopterygii</taxon>
        <taxon>Teleostei</taxon>
        <taxon>Anguilliformes</taxon>
        <taxon>Anguillidae</taxon>
        <taxon>Anguilla</taxon>
    </lineage>
</organism>
<sequence>MTVITCPSVAGKRSPCKGLISSRRRYEMASRLSLCQGIPESAQRTSLFISVLLLPKKHIYSVERWEYGSHLGSETAQRHGCSEIPGRAVI</sequence>
<reference evidence="1" key="1">
    <citation type="submission" date="2014-11" db="EMBL/GenBank/DDBJ databases">
        <authorList>
            <person name="Amaro Gonzalez C."/>
        </authorList>
    </citation>
    <scope>NUCLEOTIDE SEQUENCE</scope>
</reference>
<protein>
    <submittedName>
        <fullName evidence="1">Uncharacterized protein</fullName>
    </submittedName>
</protein>
<name>A0A0E9W600_ANGAN</name>
<evidence type="ECO:0000313" key="1">
    <source>
        <dbReference type="EMBL" id="JAH85794.1"/>
    </source>
</evidence>
<reference evidence="1" key="2">
    <citation type="journal article" date="2015" name="Fish Shellfish Immunol.">
        <title>Early steps in the European eel (Anguilla anguilla)-Vibrio vulnificus interaction in the gills: Role of the RtxA13 toxin.</title>
        <authorList>
            <person name="Callol A."/>
            <person name="Pajuelo D."/>
            <person name="Ebbesson L."/>
            <person name="Teles M."/>
            <person name="MacKenzie S."/>
            <person name="Amaro C."/>
        </authorList>
    </citation>
    <scope>NUCLEOTIDE SEQUENCE</scope>
</reference>
<accession>A0A0E9W600</accession>
<dbReference type="AlphaFoldDB" id="A0A0E9W600"/>
<dbReference type="EMBL" id="GBXM01022783">
    <property type="protein sequence ID" value="JAH85794.1"/>
    <property type="molecule type" value="Transcribed_RNA"/>
</dbReference>